<dbReference type="InterPro" id="IPR009030">
    <property type="entry name" value="Growth_fac_rcpt_cys_sf"/>
</dbReference>
<dbReference type="InterPro" id="IPR052798">
    <property type="entry name" value="Giardia_VSA"/>
</dbReference>
<proteinExistence type="predicted"/>
<protein>
    <recommendedName>
        <fullName evidence="3">Furin repeat-containing protein</fullName>
    </recommendedName>
</protein>
<dbReference type="KEGG" id="eiv:EIN_035840"/>
<dbReference type="RefSeq" id="XP_004185663.1">
    <property type="nucleotide sequence ID" value="XM_004185615.1"/>
</dbReference>
<dbReference type="PANTHER" id="PTHR23275">
    <property type="entry name" value="CABRIOLET.-RELATED"/>
    <property type="match status" value="1"/>
</dbReference>
<dbReference type="AlphaFoldDB" id="A0A0A1U3W8"/>
<organism evidence="1 2">
    <name type="scientific">Entamoeba invadens IP1</name>
    <dbReference type="NCBI Taxonomy" id="370355"/>
    <lineage>
        <taxon>Eukaryota</taxon>
        <taxon>Amoebozoa</taxon>
        <taxon>Evosea</taxon>
        <taxon>Archamoebae</taxon>
        <taxon>Mastigamoebida</taxon>
        <taxon>Entamoebidae</taxon>
        <taxon>Entamoeba</taxon>
    </lineage>
</organism>
<dbReference type="Proteomes" id="UP000014680">
    <property type="component" value="Unassembled WGS sequence"/>
</dbReference>
<evidence type="ECO:0000313" key="2">
    <source>
        <dbReference type="Proteomes" id="UP000014680"/>
    </source>
</evidence>
<dbReference type="GeneID" id="14885293"/>
<dbReference type="OrthoDB" id="29561at2759"/>
<evidence type="ECO:0008006" key="3">
    <source>
        <dbReference type="Google" id="ProtNLM"/>
    </source>
</evidence>
<gene>
    <name evidence="1" type="ORF">EIN_035840</name>
</gene>
<dbReference type="EMBL" id="KB206993">
    <property type="protein sequence ID" value="ELP86317.1"/>
    <property type="molecule type" value="Genomic_DNA"/>
</dbReference>
<name>A0A0A1U3W8_ENTIV</name>
<dbReference type="VEuPathDB" id="AmoebaDB:EIN_035840"/>
<reference evidence="1 2" key="1">
    <citation type="submission" date="2012-10" db="EMBL/GenBank/DDBJ databases">
        <authorList>
            <person name="Zafar N."/>
            <person name="Inman J."/>
            <person name="Hall N."/>
            <person name="Lorenzi H."/>
            <person name="Caler E."/>
        </authorList>
    </citation>
    <scope>NUCLEOTIDE SEQUENCE [LARGE SCALE GENOMIC DNA]</scope>
    <source>
        <strain evidence="1 2">IP1</strain>
    </source>
</reference>
<accession>A0A0A1U3W8</accession>
<sequence>MLLLILLVNTLAEPLLKVDGMEPIAKIPHCKSFTRTITGGVPTDTLTCTACENEMYKLSGGQCVYDSSKCPVSNDYVYLKDNICQFCDYSCNSCSEDGVCTCKFGLDNSTKCRECVNTFTSGSTTKCSLCTNGMSTDTSLDACSQITDGPEVHDGSNCALAGLKDGQQICLRCYGNYSFGTESGKTEHCATANPLVEGCLRQNQDKCSKCDIGYLLVDGECQKTDVNCDSYTYTNEVLTCKTCREGYNLEKSKCTICSVSGDEHVEYDSLCELFPVDTCSQCSRRCKVEGAKCVPTHCSEFDSENRCVICDEGYYQLGYSCHQITNDGFSDSNTKKCVPGYYTDYDTTKKEYTCKKCPPHFVDCLTDKTPLPGSSIFKNTKQTKSEPCDDENCEQCSDDGKTCYKCLAMSGNSEVEKISGECVIKATLMALEVPTSGAPSEIKNYPGRYPFCRYKGFNSYFEDVHPAYKFTQDEEDVSKIRCDLIHRRSHMYVEKVVDTTSGENSYECTTAGRDPLRFCQCMSGYYQENSSTAFPCKKANVNLNCLETANGQQCTVCPKGAKLTSTGACKCTDGTYLKGTECVSCPEKCLKCNPSTTDGEIQPVCTECKPAELSGIGRDPSNKCECKKDMVEDETVISVCLAKPNGCKNSKDSYVVSGTNIRCVKCDDEHKLLDACEVCVEGYYNTTENGECLKCAYGENCLSCNSTMCTACTDSNAELKKSESSNNYCETCKPDYAYNSKTKSCMRCPSTPLNSVALLVKTTSKHPNVNAQAEYTQTRQLDCVLIVIMLLMVSLSVPKIVYMEKTSTSIVKLVKNQQETH</sequence>
<dbReference type="SUPFAM" id="SSF57184">
    <property type="entry name" value="Growth factor receptor domain"/>
    <property type="match status" value="3"/>
</dbReference>
<keyword evidence="2" id="KW-1185">Reference proteome</keyword>
<evidence type="ECO:0000313" key="1">
    <source>
        <dbReference type="EMBL" id="ELP86317.1"/>
    </source>
</evidence>